<evidence type="ECO:0000313" key="1">
    <source>
        <dbReference type="EMBL" id="KAJ8001822.1"/>
    </source>
</evidence>
<organism evidence="1 2">
    <name type="scientific">Dallia pectoralis</name>
    <name type="common">Alaska blackfish</name>
    <dbReference type="NCBI Taxonomy" id="75939"/>
    <lineage>
        <taxon>Eukaryota</taxon>
        <taxon>Metazoa</taxon>
        <taxon>Chordata</taxon>
        <taxon>Craniata</taxon>
        <taxon>Vertebrata</taxon>
        <taxon>Euteleostomi</taxon>
        <taxon>Actinopterygii</taxon>
        <taxon>Neopterygii</taxon>
        <taxon>Teleostei</taxon>
        <taxon>Protacanthopterygii</taxon>
        <taxon>Esociformes</taxon>
        <taxon>Umbridae</taxon>
        <taxon>Dallia</taxon>
    </lineage>
</organism>
<keyword evidence="2" id="KW-1185">Reference proteome</keyword>
<gene>
    <name evidence="1" type="ORF">DPEC_G00173410</name>
</gene>
<comment type="caution">
    <text evidence="1">The sequence shown here is derived from an EMBL/GenBank/DDBJ whole genome shotgun (WGS) entry which is preliminary data.</text>
</comment>
<dbReference type="EMBL" id="CM055741">
    <property type="protein sequence ID" value="KAJ8001822.1"/>
    <property type="molecule type" value="Genomic_DNA"/>
</dbReference>
<name>A0ACC2GE69_DALPE</name>
<protein>
    <submittedName>
        <fullName evidence="1">Uncharacterized protein</fullName>
    </submittedName>
</protein>
<accession>A0ACC2GE69</accession>
<proteinExistence type="predicted"/>
<evidence type="ECO:0000313" key="2">
    <source>
        <dbReference type="Proteomes" id="UP001157502"/>
    </source>
</evidence>
<reference evidence="1" key="1">
    <citation type="submission" date="2021-05" db="EMBL/GenBank/DDBJ databases">
        <authorList>
            <person name="Pan Q."/>
            <person name="Jouanno E."/>
            <person name="Zahm M."/>
            <person name="Klopp C."/>
            <person name="Cabau C."/>
            <person name="Louis A."/>
            <person name="Berthelot C."/>
            <person name="Parey E."/>
            <person name="Roest Crollius H."/>
            <person name="Montfort J."/>
            <person name="Robinson-Rechavi M."/>
            <person name="Bouchez O."/>
            <person name="Lampietro C."/>
            <person name="Lopez Roques C."/>
            <person name="Donnadieu C."/>
            <person name="Postlethwait J."/>
            <person name="Bobe J."/>
            <person name="Dillon D."/>
            <person name="Chandos A."/>
            <person name="von Hippel F."/>
            <person name="Guiguen Y."/>
        </authorList>
    </citation>
    <scope>NUCLEOTIDE SEQUENCE</scope>
    <source>
        <strain evidence="1">YG-Jan2019</strain>
    </source>
</reference>
<dbReference type="Proteomes" id="UP001157502">
    <property type="component" value="Chromosome 14"/>
</dbReference>
<sequence>MVGGWCARRLARRSRSALVAALTVLLVQTLLVWNFSSFDSGEEGENGGGGGSNLREKRERVGGENMKSGVPLRHDPPHGKGSVRHVEQPVGDSISRPRGSPEYVSCLPAGYDGELARPVGLPDSPAAF</sequence>